<keyword evidence="11" id="KW-1185">Reference proteome</keyword>
<dbReference type="Pfam" id="PF03169">
    <property type="entry name" value="OPT"/>
    <property type="match status" value="1"/>
</dbReference>
<dbReference type="InterPro" id="IPR004813">
    <property type="entry name" value="OPT"/>
</dbReference>
<evidence type="ECO:0000313" key="10">
    <source>
        <dbReference type="EMBL" id="KAK6945869.1"/>
    </source>
</evidence>
<dbReference type="InterPro" id="IPR004648">
    <property type="entry name" value="Oligpept_transpt"/>
</dbReference>
<keyword evidence="4 9" id="KW-0812">Transmembrane</keyword>
<keyword evidence="5" id="KW-0571">Peptide transport</keyword>
<reference evidence="10 11" key="1">
    <citation type="submission" date="2023-12" db="EMBL/GenBank/DDBJ databases">
        <title>A high-quality genome assembly for Dillenia turbinata (Dilleniales).</title>
        <authorList>
            <person name="Chanderbali A."/>
        </authorList>
    </citation>
    <scope>NUCLEOTIDE SEQUENCE [LARGE SCALE GENOMIC DNA]</scope>
    <source>
        <strain evidence="10">LSX21</strain>
        <tissue evidence="10">Leaf</tissue>
    </source>
</reference>
<keyword evidence="3" id="KW-0813">Transport</keyword>
<evidence type="ECO:0000256" key="1">
    <source>
        <dbReference type="ARBA" id="ARBA00004141"/>
    </source>
</evidence>
<name>A0AAN8ZLE4_9MAGN</name>
<organism evidence="10 11">
    <name type="scientific">Dillenia turbinata</name>
    <dbReference type="NCBI Taxonomy" id="194707"/>
    <lineage>
        <taxon>Eukaryota</taxon>
        <taxon>Viridiplantae</taxon>
        <taxon>Streptophyta</taxon>
        <taxon>Embryophyta</taxon>
        <taxon>Tracheophyta</taxon>
        <taxon>Spermatophyta</taxon>
        <taxon>Magnoliopsida</taxon>
        <taxon>eudicotyledons</taxon>
        <taxon>Gunneridae</taxon>
        <taxon>Pentapetalae</taxon>
        <taxon>Dilleniales</taxon>
        <taxon>Dilleniaceae</taxon>
        <taxon>Dillenia</taxon>
    </lineage>
</organism>
<evidence type="ECO:0000313" key="11">
    <source>
        <dbReference type="Proteomes" id="UP001370490"/>
    </source>
</evidence>
<evidence type="ECO:0000256" key="6">
    <source>
        <dbReference type="ARBA" id="ARBA00022927"/>
    </source>
</evidence>
<evidence type="ECO:0000256" key="4">
    <source>
        <dbReference type="ARBA" id="ARBA00022692"/>
    </source>
</evidence>
<dbReference type="GO" id="GO:0035673">
    <property type="term" value="F:oligopeptide transmembrane transporter activity"/>
    <property type="evidence" value="ECO:0007669"/>
    <property type="project" value="InterPro"/>
</dbReference>
<comment type="similarity">
    <text evidence="2">Belongs to the oligopeptide OPT transporter (TC 2.A.67.1) family.</text>
</comment>
<comment type="caution">
    <text evidence="10">The sequence shown here is derived from an EMBL/GenBank/DDBJ whole genome shotgun (WGS) entry which is preliminary data.</text>
</comment>
<keyword evidence="6" id="KW-0653">Protein transport</keyword>
<dbReference type="EMBL" id="JBAMMX010000002">
    <property type="protein sequence ID" value="KAK6945869.1"/>
    <property type="molecule type" value="Genomic_DNA"/>
</dbReference>
<evidence type="ECO:0000256" key="7">
    <source>
        <dbReference type="ARBA" id="ARBA00022989"/>
    </source>
</evidence>
<dbReference type="GO" id="GO:0015031">
    <property type="term" value="P:protein transport"/>
    <property type="evidence" value="ECO:0007669"/>
    <property type="project" value="UniProtKB-KW"/>
</dbReference>
<evidence type="ECO:0000256" key="9">
    <source>
        <dbReference type="SAM" id="Phobius"/>
    </source>
</evidence>
<sequence length="111" mass="12606">MAEDFVDQEDLSPIEQIRLTVTNIDDPTLAVWTFRMWFLGLYSSALLSFLNQFFSYRTEPLVITQVIVQVDSLPIGRLLATAFYEREISFGPVSAIVAGIWVSRAAEEVRC</sequence>
<protein>
    <submittedName>
        <fullName evidence="10">Oligopeptide transporter, OPT superfamily</fullName>
    </submittedName>
</protein>
<keyword evidence="8 9" id="KW-0472">Membrane</keyword>
<proteinExistence type="inferred from homology"/>
<keyword evidence="7 9" id="KW-1133">Transmembrane helix</keyword>
<accession>A0AAN8ZLE4</accession>
<dbReference type="PANTHER" id="PTHR22601">
    <property type="entry name" value="ISP4 LIKE PROTEIN"/>
    <property type="match status" value="1"/>
</dbReference>
<evidence type="ECO:0000256" key="2">
    <source>
        <dbReference type="ARBA" id="ARBA00005484"/>
    </source>
</evidence>
<dbReference type="GO" id="GO:0016020">
    <property type="term" value="C:membrane"/>
    <property type="evidence" value="ECO:0007669"/>
    <property type="project" value="UniProtKB-SubCell"/>
</dbReference>
<dbReference type="AlphaFoldDB" id="A0AAN8ZLE4"/>
<evidence type="ECO:0000256" key="8">
    <source>
        <dbReference type="ARBA" id="ARBA00023136"/>
    </source>
</evidence>
<comment type="subcellular location">
    <subcellularLocation>
        <location evidence="1">Membrane</location>
        <topology evidence="1">Multi-pass membrane protein</topology>
    </subcellularLocation>
</comment>
<evidence type="ECO:0000256" key="5">
    <source>
        <dbReference type="ARBA" id="ARBA00022856"/>
    </source>
</evidence>
<gene>
    <name evidence="10" type="ORF">RJ641_013413</name>
</gene>
<feature type="transmembrane region" description="Helical" evidence="9">
    <location>
        <begin position="29"/>
        <end position="50"/>
    </location>
</feature>
<evidence type="ECO:0000256" key="3">
    <source>
        <dbReference type="ARBA" id="ARBA00022448"/>
    </source>
</evidence>
<dbReference type="Proteomes" id="UP001370490">
    <property type="component" value="Unassembled WGS sequence"/>
</dbReference>